<accession>A0A2P7B6H8</accession>
<sequence length="121" mass="13147">MSDLNEYEPAANMENLRNPSFLLHEGETPNDHIVGRIGLSGSANINPLGCPCGFRVDTLPSLLVFDIPIRGFRLLAAIAAEHPRLADKRGLQPCDGRGPALRLARLGLHGPRKASSELTHY</sequence>
<name>A0A2P7B6H8_9HYPH</name>
<protein>
    <submittedName>
        <fullName evidence="1">Uncharacterized protein</fullName>
    </submittedName>
</protein>
<organism evidence="1 2">
    <name type="scientific">Phyllobacterium sophorae</name>
    <dbReference type="NCBI Taxonomy" id="1520277"/>
    <lineage>
        <taxon>Bacteria</taxon>
        <taxon>Pseudomonadati</taxon>
        <taxon>Pseudomonadota</taxon>
        <taxon>Alphaproteobacteria</taxon>
        <taxon>Hyphomicrobiales</taxon>
        <taxon>Phyllobacteriaceae</taxon>
        <taxon>Phyllobacterium</taxon>
    </lineage>
</organism>
<comment type="caution">
    <text evidence="1">The sequence shown here is derived from an EMBL/GenBank/DDBJ whole genome shotgun (WGS) entry which is preliminary data.</text>
</comment>
<keyword evidence="2" id="KW-1185">Reference proteome</keyword>
<reference evidence="2" key="1">
    <citation type="submission" date="2017-11" db="EMBL/GenBank/DDBJ databases">
        <authorList>
            <person name="Kuznetsova I."/>
            <person name="Sazanova A."/>
            <person name="Chirak E."/>
            <person name="Safronova V."/>
            <person name="Willems A."/>
        </authorList>
    </citation>
    <scope>NUCLEOTIDE SEQUENCE [LARGE SCALE GENOMIC DNA]</scope>
    <source>
        <strain evidence="2">CCBAU 03422</strain>
    </source>
</reference>
<proteinExistence type="predicted"/>
<dbReference type="AlphaFoldDB" id="A0A2P7B6H8"/>
<gene>
    <name evidence="1" type="ORF">CU103_19630</name>
</gene>
<evidence type="ECO:0000313" key="2">
    <source>
        <dbReference type="Proteomes" id="UP000241764"/>
    </source>
</evidence>
<dbReference type="EMBL" id="PGGM01000010">
    <property type="protein sequence ID" value="PSH62071.1"/>
    <property type="molecule type" value="Genomic_DNA"/>
</dbReference>
<dbReference type="Proteomes" id="UP000241764">
    <property type="component" value="Unassembled WGS sequence"/>
</dbReference>
<evidence type="ECO:0000313" key="1">
    <source>
        <dbReference type="EMBL" id="PSH62071.1"/>
    </source>
</evidence>